<evidence type="ECO:0000259" key="22">
    <source>
        <dbReference type="PROSITE" id="PS50011"/>
    </source>
</evidence>
<comment type="subcellular location">
    <subcellularLocation>
        <location evidence="1">Cell membrane</location>
        <topology evidence="1">Single-pass type I membrane protein</topology>
    </subcellularLocation>
</comment>
<evidence type="ECO:0000256" key="10">
    <source>
        <dbReference type="ARBA" id="ARBA00022734"/>
    </source>
</evidence>
<dbReference type="CDD" id="cd14066">
    <property type="entry name" value="STKc_IRAK"/>
    <property type="match status" value="1"/>
</dbReference>
<evidence type="ECO:0000256" key="7">
    <source>
        <dbReference type="ARBA" id="ARBA00022679"/>
    </source>
</evidence>
<evidence type="ECO:0000313" key="23">
    <source>
        <dbReference type="EMBL" id="PKA56412.1"/>
    </source>
</evidence>
<organism evidence="23 24">
    <name type="scientific">Apostasia shenzhenica</name>
    <dbReference type="NCBI Taxonomy" id="1088818"/>
    <lineage>
        <taxon>Eukaryota</taxon>
        <taxon>Viridiplantae</taxon>
        <taxon>Streptophyta</taxon>
        <taxon>Embryophyta</taxon>
        <taxon>Tracheophyta</taxon>
        <taxon>Spermatophyta</taxon>
        <taxon>Magnoliopsida</taxon>
        <taxon>Liliopsida</taxon>
        <taxon>Asparagales</taxon>
        <taxon>Orchidaceae</taxon>
        <taxon>Apostasioideae</taxon>
        <taxon>Apostasia</taxon>
    </lineage>
</organism>
<dbReference type="InterPro" id="IPR001220">
    <property type="entry name" value="Legume_lectin_dom"/>
</dbReference>
<dbReference type="EMBL" id="KZ451973">
    <property type="protein sequence ID" value="PKA56412.1"/>
    <property type="molecule type" value="Genomic_DNA"/>
</dbReference>
<dbReference type="InterPro" id="IPR011009">
    <property type="entry name" value="Kinase-like_dom_sf"/>
</dbReference>
<dbReference type="GO" id="GO:0005524">
    <property type="term" value="F:ATP binding"/>
    <property type="evidence" value="ECO:0007669"/>
    <property type="project" value="UniProtKB-UniRule"/>
</dbReference>
<proteinExistence type="inferred from homology"/>
<dbReference type="GO" id="GO:0005886">
    <property type="term" value="C:plasma membrane"/>
    <property type="evidence" value="ECO:0007669"/>
    <property type="project" value="UniProtKB-SubCell"/>
</dbReference>
<keyword evidence="14 21" id="KW-1133">Transmembrane helix</keyword>
<dbReference type="Pfam" id="PF07714">
    <property type="entry name" value="PK_Tyr_Ser-Thr"/>
    <property type="match status" value="1"/>
</dbReference>
<evidence type="ECO:0000256" key="15">
    <source>
        <dbReference type="ARBA" id="ARBA00023136"/>
    </source>
</evidence>
<dbReference type="InterPro" id="IPR019825">
    <property type="entry name" value="Lectin_legB_Mn/Ca_BS"/>
</dbReference>
<dbReference type="PROSITE" id="PS00108">
    <property type="entry name" value="PROTEIN_KINASE_ST"/>
    <property type="match status" value="1"/>
</dbReference>
<evidence type="ECO:0000256" key="1">
    <source>
        <dbReference type="ARBA" id="ARBA00004251"/>
    </source>
</evidence>
<evidence type="ECO:0000256" key="5">
    <source>
        <dbReference type="ARBA" id="ARBA00022475"/>
    </source>
</evidence>
<dbReference type="PANTHER" id="PTHR27007">
    <property type="match status" value="1"/>
</dbReference>
<dbReference type="Proteomes" id="UP000236161">
    <property type="component" value="Unassembled WGS sequence"/>
</dbReference>
<keyword evidence="17" id="KW-0325">Glycoprotein</keyword>
<dbReference type="GO" id="GO:0006952">
    <property type="term" value="P:defense response"/>
    <property type="evidence" value="ECO:0007669"/>
    <property type="project" value="UniProtKB-ARBA"/>
</dbReference>
<dbReference type="EC" id="2.7.11.1" evidence="4"/>
<keyword evidence="16 23" id="KW-0675">Receptor</keyword>
<dbReference type="STRING" id="1088818.A0A2I0ALH4"/>
<dbReference type="GO" id="GO:0106310">
    <property type="term" value="F:protein serine kinase activity"/>
    <property type="evidence" value="ECO:0007669"/>
    <property type="project" value="RHEA"/>
</dbReference>
<dbReference type="Gene3D" id="1.10.510.10">
    <property type="entry name" value="Transferase(Phosphotransferase) domain 1"/>
    <property type="match status" value="1"/>
</dbReference>
<evidence type="ECO:0000256" key="18">
    <source>
        <dbReference type="ARBA" id="ARBA00047899"/>
    </source>
</evidence>
<evidence type="ECO:0000256" key="13">
    <source>
        <dbReference type="ARBA" id="ARBA00022840"/>
    </source>
</evidence>
<dbReference type="GO" id="GO:0030246">
    <property type="term" value="F:carbohydrate binding"/>
    <property type="evidence" value="ECO:0007669"/>
    <property type="project" value="UniProtKB-KW"/>
</dbReference>
<dbReference type="InterPro" id="IPR013320">
    <property type="entry name" value="ConA-like_dom_sf"/>
</dbReference>
<evidence type="ECO:0000256" key="8">
    <source>
        <dbReference type="ARBA" id="ARBA00022692"/>
    </source>
</evidence>
<dbReference type="CDD" id="cd06899">
    <property type="entry name" value="lectin_legume_LecRK_Arcelin_ConA"/>
    <property type="match status" value="1"/>
</dbReference>
<dbReference type="SUPFAM" id="SSF56112">
    <property type="entry name" value="Protein kinase-like (PK-like)"/>
    <property type="match status" value="1"/>
</dbReference>
<dbReference type="InterPro" id="IPR001245">
    <property type="entry name" value="Ser-Thr/Tyr_kinase_cat_dom"/>
</dbReference>
<keyword evidence="13 20" id="KW-0067">ATP-binding</keyword>
<dbReference type="Gene3D" id="2.60.120.200">
    <property type="match status" value="1"/>
</dbReference>
<keyword evidence="24" id="KW-1185">Reference proteome</keyword>
<evidence type="ECO:0000256" key="14">
    <source>
        <dbReference type="ARBA" id="ARBA00022989"/>
    </source>
</evidence>
<accession>A0A2I0ALH4</accession>
<sequence length="699" mass="76146">MPSPREAAIFRSFLAAIVVGFTGNLIAFAGSTGGTAAASSSGGGTSFVFNGFKKSHLELNGVAEIESNGLLRLSNNSDQVIGHAFYPFSLAFLNSSGKPISFSTSFVFAIVPQYQGVSSDGIAFVITPTAELSAALPSQHLGIFNLTHNGNEDNHIVAVELDTIQNKEFNDINNNHVGIDVNSLISLAQAPASYAVGGSLIQNLSLISGKSMRIWADYDAESLQFNVTLAPVDVPKPDSPLLSSEVNLSTVFLKEMHVGFSCSTGSAAGSHYLLGWSFSTKGKAEELSLLNLPSLPGTHGSRKSRKIGIILLLIAIIFVVLNAVVAIFIFIVKRKRRLAEVAEDWETEHGTRRFSYRDLYRSTGGFGEENLLGNGGFGEVYGGKLPKSKQAIAVKRISHDSKQGMKEFVAEIATIGRLRHRNLVQLLGYCRRRERLLLIYDFMPNGSLDKYIFGRPEVRLGWIQRFKIIKGIAAALVYLHEGFEQVVLHRDIKASNVMLDADFNGKLGDFGLARLHDHGSSVQTTRVVGTLGYLAPELSRTGKATVSSDVFAFGAFLLEVTCGKRPVELRTTGIEMVLVDWVLEMMTRGELVAAADRRMAGDFPAEEVEMVLMLGLMCSQPEPEARPSMRQVVQYLEGERSLSEMIMDDRSGFGHDSTTQKKVMVDVSLSKSDRLQHLFLSPKIISAVISEEEDDAGPA</sequence>
<keyword evidence="5" id="KW-1003">Cell membrane</keyword>
<dbReference type="Gene3D" id="3.30.200.20">
    <property type="entry name" value="Phosphorylase Kinase, domain 1"/>
    <property type="match status" value="1"/>
</dbReference>
<dbReference type="GO" id="GO:0051707">
    <property type="term" value="P:response to other organism"/>
    <property type="evidence" value="ECO:0007669"/>
    <property type="project" value="UniProtKB-ARBA"/>
</dbReference>
<dbReference type="AlphaFoldDB" id="A0A2I0ALH4"/>
<feature type="transmembrane region" description="Helical" evidence="21">
    <location>
        <begin position="12"/>
        <end position="30"/>
    </location>
</feature>
<protein>
    <recommendedName>
        <fullName evidence="4">non-specific serine/threonine protein kinase</fullName>
        <ecNumber evidence="4">2.7.11.1</ecNumber>
    </recommendedName>
</protein>
<keyword evidence="8 21" id="KW-0812">Transmembrane</keyword>
<dbReference type="InterPro" id="IPR000719">
    <property type="entry name" value="Prot_kinase_dom"/>
</dbReference>
<dbReference type="PROSITE" id="PS00107">
    <property type="entry name" value="PROTEIN_KINASE_ATP"/>
    <property type="match status" value="1"/>
</dbReference>
<dbReference type="SMART" id="SM00220">
    <property type="entry name" value="S_TKc"/>
    <property type="match status" value="1"/>
</dbReference>
<evidence type="ECO:0000256" key="3">
    <source>
        <dbReference type="ARBA" id="ARBA00010217"/>
    </source>
</evidence>
<name>A0A2I0ALH4_9ASPA</name>
<dbReference type="PROSITE" id="PS00307">
    <property type="entry name" value="LECTIN_LEGUME_BETA"/>
    <property type="match status" value="1"/>
</dbReference>
<keyword evidence="10 23" id="KW-0430">Lectin</keyword>
<comment type="catalytic activity">
    <reaction evidence="18">
        <text>L-threonyl-[protein] + ATP = O-phospho-L-threonyl-[protein] + ADP + H(+)</text>
        <dbReference type="Rhea" id="RHEA:46608"/>
        <dbReference type="Rhea" id="RHEA-COMP:11060"/>
        <dbReference type="Rhea" id="RHEA-COMP:11605"/>
        <dbReference type="ChEBI" id="CHEBI:15378"/>
        <dbReference type="ChEBI" id="CHEBI:30013"/>
        <dbReference type="ChEBI" id="CHEBI:30616"/>
        <dbReference type="ChEBI" id="CHEBI:61977"/>
        <dbReference type="ChEBI" id="CHEBI:456216"/>
        <dbReference type="EC" id="2.7.11.1"/>
    </reaction>
</comment>
<comment type="similarity">
    <text evidence="3">In the C-terminal section; belongs to the protein kinase superfamily. Ser/Thr protein kinase family.</text>
</comment>
<dbReference type="SUPFAM" id="SSF49899">
    <property type="entry name" value="Concanavalin A-like lectins/glucanases"/>
    <property type="match status" value="1"/>
</dbReference>
<dbReference type="FunFam" id="2.60.120.200:FF:000051">
    <property type="entry name" value="L-type lectin-domain containing receptor kinase V.9"/>
    <property type="match status" value="1"/>
</dbReference>
<dbReference type="InterPro" id="IPR017441">
    <property type="entry name" value="Protein_kinase_ATP_BS"/>
</dbReference>
<keyword evidence="9" id="KW-0732">Signal</keyword>
<dbReference type="FunFam" id="1.10.510.10:FF:000108">
    <property type="entry name" value="L-type lectin-domain containing receptor kinase S.4"/>
    <property type="match status" value="1"/>
</dbReference>
<dbReference type="FunFam" id="3.30.200.20:FF:000112">
    <property type="entry name" value="Lectin-domain containing receptor kinase A4.3"/>
    <property type="match status" value="1"/>
</dbReference>
<dbReference type="InterPro" id="IPR050528">
    <property type="entry name" value="L-type_Lectin-RKs"/>
</dbReference>
<keyword evidence="15 21" id="KW-0472">Membrane</keyword>
<evidence type="ECO:0000256" key="6">
    <source>
        <dbReference type="ARBA" id="ARBA00022527"/>
    </source>
</evidence>
<feature type="transmembrane region" description="Helical" evidence="21">
    <location>
        <begin position="307"/>
        <end position="332"/>
    </location>
</feature>
<keyword evidence="7 23" id="KW-0808">Transferase</keyword>
<gene>
    <name evidence="23" type="primary">LECRK42</name>
    <name evidence="23" type="ORF">AXF42_Ash014915</name>
</gene>
<keyword evidence="11 20" id="KW-0547">Nucleotide-binding</keyword>
<feature type="domain" description="Protein kinase" evidence="22">
    <location>
        <begin position="366"/>
        <end position="642"/>
    </location>
</feature>
<dbReference type="InterPro" id="IPR008271">
    <property type="entry name" value="Ser/Thr_kinase_AS"/>
</dbReference>
<evidence type="ECO:0000256" key="11">
    <source>
        <dbReference type="ARBA" id="ARBA00022741"/>
    </source>
</evidence>
<comment type="catalytic activity">
    <reaction evidence="19">
        <text>L-seryl-[protein] + ATP = O-phospho-L-seryl-[protein] + ADP + H(+)</text>
        <dbReference type="Rhea" id="RHEA:17989"/>
        <dbReference type="Rhea" id="RHEA-COMP:9863"/>
        <dbReference type="Rhea" id="RHEA-COMP:11604"/>
        <dbReference type="ChEBI" id="CHEBI:15378"/>
        <dbReference type="ChEBI" id="CHEBI:29999"/>
        <dbReference type="ChEBI" id="CHEBI:30616"/>
        <dbReference type="ChEBI" id="CHEBI:83421"/>
        <dbReference type="ChEBI" id="CHEBI:456216"/>
        <dbReference type="EC" id="2.7.11.1"/>
    </reaction>
</comment>
<evidence type="ECO:0000256" key="21">
    <source>
        <dbReference type="SAM" id="Phobius"/>
    </source>
</evidence>
<feature type="binding site" evidence="20">
    <location>
        <position position="395"/>
    </location>
    <ligand>
        <name>ATP</name>
        <dbReference type="ChEBI" id="CHEBI:30616"/>
    </ligand>
</feature>
<evidence type="ECO:0000256" key="4">
    <source>
        <dbReference type="ARBA" id="ARBA00012513"/>
    </source>
</evidence>
<evidence type="ECO:0000256" key="12">
    <source>
        <dbReference type="ARBA" id="ARBA00022777"/>
    </source>
</evidence>
<keyword evidence="6" id="KW-0723">Serine/threonine-protein kinase</keyword>
<keyword evidence="12 23" id="KW-0418">Kinase</keyword>
<dbReference type="GO" id="GO:0004674">
    <property type="term" value="F:protein serine/threonine kinase activity"/>
    <property type="evidence" value="ECO:0007669"/>
    <property type="project" value="UniProtKB-KW"/>
</dbReference>
<evidence type="ECO:0000256" key="20">
    <source>
        <dbReference type="PROSITE-ProRule" id="PRU10141"/>
    </source>
</evidence>
<evidence type="ECO:0000256" key="2">
    <source>
        <dbReference type="ARBA" id="ARBA00008536"/>
    </source>
</evidence>
<dbReference type="Pfam" id="PF00139">
    <property type="entry name" value="Lectin_legB"/>
    <property type="match status" value="1"/>
</dbReference>
<evidence type="ECO:0000256" key="17">
    <source>
        <dbReference type="ARBA" id="ARBA00023180"/>
    </source>
</evidence>
<reference evidence="23 24" key="1">
    <citation type="journal article" date="2017" name="Nature">
        <title>The Apostasia genome and the evolution of orchids.</title>
        <authorList>
            <person name="Zhang G.Q."/>
            <person name="Liu K.W."/>
            <person name="Li Z."/>
            <person name="Lohaus R."/>
            <person name="Hsiao Y.Y."/>
            <person name="Niu S.C."/>
            <person name="Wang J.Y."/>
            <person name="Lin Y.C."/>
            <person name="Xu Q."/>
            <person name="Chen L.J."/>
            <person name="Yoshida K."/>
            <person name="Fujiwara S."/>
            <person name="Wang Z.W."/>
            <person name="Zhang Y.Q."/>
            <person name="Mitsuda N."/>
            <person name="Wang M."/>
            <person name="Liu G.H."/>
            <person name="Pecoraro L."/>
            <person name="Huang H.X."/>
            <person name="Xiao X.J."/>
            <person name="Lin M."/>
            <person name="Wu X.Y."/>
            <person name="Wu W.L."/>
            <person name="Chen Y.Y."/>
            <person name="Chang S.B."/>
            <person name="Sakamoto S."/>
            <person name="Ohme-Takagi M."/>
            <person name="Yagi M."/>
            <person name="Zeng S.J."/>
            <person name="Shen C.Y."/>
            <person name="Yeh C.M."/>
            <person name="Luo Y.B."/>
            <person name="Tsai W.C."/>
            <person name="Van de Peer Y."/>
            <person name="Liu Z.J."/>
        </authorList>
    </citation>
    <scope>NUCLEOTIDE SEQUENCE [LARGE SCALE GENOMIC DNA]</scope>
    <source>
        <strain evidence="24">cv. Shenzhen</strain>
        <tissue evidence="23">Stem</tissue>
    </source>
</reference>
<comment type="similarity">
    <text evidence="2">In the N-terminal section; belongs to the leguminous lectin family.</text>
</comment>
<evidence type="ECO:0000256" key="19">
    <source>
        <dbReference type="ARBA" id="ARBA00048679"/>
    </source>
</evidence>
<dbReference type="OrthoDB" id="543442at2759"/>
<evidence type="ECO:0000313" key="24">
    <source>
        <dbReference type="Proteomes" id="UP000236161"/>
    </source>
</evidence>
<dbReference type="PROSITE" id="PS50011">
    <property type="entry name" value="PROTEIN_KINASE_DOM"/>
    <property type="match status" value="1"/>
</dbReference>
<evidence type="ECO:0000256" key="9">
    <source>
        <dbReference type="ARBA" id="ARBA00022729"/>
    </source>
</evidence>
<evidence type="ECO:0000256" key="16">
    <source>
        <dbReference type="ARBA" id="ARBA00023170"/>
    </source>
</evidence>